<protein>
    <submittedName>
        <fullName evidence="1">Uncharacterized protein</fullName>
    </submittedName>
</protein>
<comment type="caution">
    <text evidence="1">The sequence shown here is derived from an EMBL/GenBank/DDBJ whole genome shotgun (WGS) entry which is preliminary data.</text>
</comment>
<name>A0AAW8RL33_ENTFC</name>
<proteinExistence type="predicted"/>
<organism evidence="1 2">
    <name type="scientific">Enterococcus faecium</name>
    <name type="common">Streptococcus faecium</name>
    <dbReference type="NCBI Taxonomy" id="1352"/>
    <lineage>
        <taxon>Bacteria</taxon>
        <taxon>Bacillati</taxon>
        <taxon>Bacillota</taxon>
        <taxon>Bacilli</taxon>
        <taxon>Lactobacillales</taxon>
        <taxon>Enterococcaceae</taxon>
        <taxon>Enterococcus</taxon>
    </lineage>
</organism>
<dbReference type="EMBL" id="JARPTX010000196">
    <property type="protein sequence ID" value="MDT2371524.1"/>
    <property type="molecule type" value="Genomic_DNA"/>
</dbReference>
<evidence type="ECO:0000313" key="1">
    <source>
        <dbReference type="EMBL" id="MDT2371524.1"/>
    </source>
</evidence>
<dbReference type="Proteomes" id="UP001260956">
    <property type="component" value="Unassembled WGS sequence"/>
</dbReference>
<reference evidence="1" key="1">
    <citation type="submission" date="2023-03" db="EMBL/GenBank/DDBJ databases">
        <authorList>
            <person name="Shen W."/>
            <person name="Cai J."/>
        </authorList>
    </citation>
    <scope>NUCLEOTIDE SEQUENCE</scope>
    <source>
        <strain evidence="1">B1010-2</strain>
    </source>
</reference>
<sequence length="32" mass="3932">MSEKYCKFKAFLENFTKRQTDKIIQYHITCTD</sequence>
<dbReference type="AlphaFoldDB" id="A0AAW8RL33"/>
<accession>A0AAW8RL33</accession>
<evidence type="ECO:0000313" key="2">
    <source>
        <dbReference type="Proteomes" id="UP001260956"/>
    </source>
</evidence>
<dbReference type="RefSeq" id="WP_229212829.1">
    <property type="nucleotide sequence ID" value="NZ_JAQRDG010000040.1"/>
</dbReference>
<gene>
    <name evidence="1" type="ORF">P6Z85_15705</name>
</gene>